<evidence type="ECO:0000259" key="2">
    <source>
        <dbReference type="PROSITE" id="PS50994"/>
    </source>
</evidence>
<dbReference type="Gene3D" id="3.30.420.10">
    <property type="entry name" value="Ribonuclease H-like superfamily/Ribonuclease H"/>
    <property type="match status" value="1"/>
</dbReference>
<feature type="region of interest" description="Disordered" evidence="1">
    <location>
        <begin position="582"/>
        <end position="601"/>
    </location>
</feature>
<feature type="domain" description="Integrase catalytic" evidence="2">
    <location>
        <begin position="235"/>
        <end position="438"/>
    </location>
</feature>
<evidence type="ECO:0000313" key="4">
    <source>
        <dbReference type="Proteomes" id="UP000509383"/>
    </source>
</evidence>
<dbReference type="AlphaFoldDB" id="A0A6J4DY53"/>
<dbReference type="InterPro" id="IPR015378">
    <property type="entry name" value="Transposase-like_Mu_C"/>
</dbReference>
<dbReference type="Pfam" id="PF13551">
    <property type="entry name" value="HTH_29"/>
    <property type="match status" value="1"/>
</dbReference>
<dbReference type="RefSeq" id="WP_175384233.1">
    <property type="nucleotide sequence ID" value="NZ_AP023189.1"/>
</dbReference>
<dbReference type="EMBL" id="AP023189">
    <property type="protein sequence ID" value="BCG21986.1"/>
    <property type="molecule type" value="Genomic_DNA"/>
</dbReference>
<evidence type="ECO:0000313" key="3">
    <source>
        <dbReference type="EMBL" id="BCG21986.1"/>
    </source>
</evidence>
<dbReference type="InterPro" id="IPR036397">
    <property type="entry name" value="RNaseH_sf"/>
</dbReference>
<dbReference type="InterPro" id="IPR001584">
    <property type="entry name" value="Integrase_cat-core"/>
</dbReference>
<protein>
    <submittedName>
        <fullName evidence="3">Transposase</fullName>
    </submittedName>
</protein>
<dbReference type="KEGG" id="ptw:TUM18999_01770"/>
<dbReference type="InterPro" id="IPR012337">
    <property type="entry name" value="RNaseH-like_sf"/>
</dbReference>
<proteinExistence type="predicted"/>
<accession>A0A6J4DY53</accession>
<dbReference type="Proteomes" id="UP000509383">
    <property type="component" value="Chromosome"/>
</dbReference>
<gene>
    <name evidence="3" type="ORF">TUM18999_01770</name>
</gene>
<organism evidence="3 4">
    <name type="scientific">Pseudomonas tohonis</name>
    <dbReference type="NCBI Taxonomy" id="2725477"/>
    <lineage>
        <taxon>Bacteria</taxon>
        <taxon>Pseudomonadati</taxon>
        <taxon>Pseudomonadota</taxon>
        <taxon>Gammaproteobacteria</taxon>
        <taxon>Pseudomonadales</taxon>
        <taxon>Pseudomonadaceae</taxon>
        <taxon>Pseudomonas</taxon>
    </lineage>
</organism>
<dbReference type="Pfam" id="PF09299">
    <property type="entry name" value="Mu-transpos_C"/>
    <property type="match status" value="1"/>
</dbReference>
<dbReference type="GO" id="GO:0015074">
    <property type="term" value="P:DNA integration"/>
    <property type="evidence" value="ECO:0007669"/>
    <property type="project" value="InterPro"/>
</dbReference>
<dbReference type="SUPFAM" id="SSF53098">
    <property type="entry name" value="Ribonuclease H-like"/>
    <property type="match status" value="1"/>
</dbReference>
<dbReference type="GO" id="GO:0003676">
    <property type="term" value="F:nucleic acid binding"/>
    <property type="evidence" value="ECO:0007669"/>
    <property type="project" value="InterPro"/>
</dbReference>
<dbReference type="PROSITE" id="PS50994">
    <property type="entry name" value="INTEGRASE"/>
    <property type="match status" value="1"/>
</dbReference>
<sequence>MKGAETKGFAPSRAAVSLLIGEFVNFKGQNYRLSANMDYHHMIGIHVVSGISKLLPIQELRRVTSEDVKVSSSSSSLDHIADQDWAEAERRWAIILPLIKGDLYKAGAVETRAQACNVSRASVYRWIERYQSTGEFLSLVPRRRGWRGGSARLSKQVELIIANVIQTSYLSTSRPTKLEVHGVISDACEMQGLPPPSLPAVSRRIEQVPRKTRLKARGHGDIAKDTYEPTPNSYEANYPLHRIQIDHTPADVIIVDDVYRRPIGRPTLTLAIDMYTRLIVGYYLSLHGPSALSVAMCLVQAMLPKHKWLNLHEIDAEWNAWGKPYEVHSDNGPDFKTGSLIQSCTLHNIEREFRPKDTPHWGGHIESLMNTKARAFATLPGATWRNINERGEVNSDNEAILTFADLEKWLIAEIVKYNNKPHSGIAFMSPASKWHEAFFGSSLRKPICGLPPVPQCPVTLEIDFLPSAYKTVQTYGVEWNAFYYAEVLRPYIGRKDPATNKTERLVFRRDPRDINYIWFFEPVEGKYHKIPISDEPYPGVTVEEYRKAKLIVKKEGMGMADSSLVRKMIALQKNIVSDAAAKTKSARRTQQNAKNNAKLKSPGTVLAGEQGVINNSTQTAPVVAVDDWGDDTEVGLYGGVA</sequence>
<name>A0A6J4DY53_9PSED</name>
<evidence type="ECO:0000256" key="1">
    <source>
        <dbReference type="SAM" id="MobiDB-lite"/>
    </source>
</evidence>
<reference evidence="3 4" key="1">
    <citation type="submission" date="2020-05" db="EMBL/GenBank/DDBJ databases">
        <title>Characterization of novel class B3 metallo-beta-lactamase from novel Pseudomonas species.</title>
        <authorList>
            <person name="Yamada K."/>
            <person name="Aoki K."/>
            <person name="Ishii Y."/>
        </authorList>
    </citation>
    <scope>NUCLEOTIDE SEQUENCE [LARGE SCALE GENOMIC DNA]</scope>
    <source>
        <strain evidence="3 4">TUM18999</strain>
    </source>
</reference>